<name>A0ABU7P6C2_9ACTN</name>
<evidence type="ECO:0000313" key="3">
    <source>
        <dbReference type="Proteomes" id="UP001344658"/>
    </source>
</evidence>
<organism evidence="2 3">
    <name type="scientific">Actinacidiphila polyblastidii</name>
    <dbReference type="NCBI Taxonomy" id="3110430"/>
    <lineage>
        <taxon>Bacteria</taxon>
        <taxon>Bacillati</taxon>
        <taxon>Actinomycetota</taxon>
        <taxon>Actinomycetes</taxon>
        <taxon>Kitasatosporales</taxon>
        <taxon>Streptomycetaceae</taxon>
        <taxon>Actinacidiphila</taxon>
    </lineage>
</organism>
<dbReference type="RefSeq" id="WP_330793215.1">
    <property type="nucleotide sequence ID" value="NZ_JAZEWV010000002.1"/>
</dbReference>
<sequence length="113" mass="12110">MPEPAAEQMPFRVGFDMDSREIIVWMTFGAGPKKTTRRKTIGSLEALAVTAAEHRHEAFLQRGLADQLAQAAVTYLGADPGRLEAAVRSLSDPTSTVPVSQILRGTPPPQAPG</sequence>
<evidence type="ECO:0000256" key="1">
    <source>
        <dbReference type="SAM" id="MobiDB-lite"/>
    </source>
</evidence>
<comment type="caution">
    <text evidence="2">The sequence shown here is derived from an EMBL/GenBank/DDBJ whole genome shotgun (WGS) entry which is preliminary data.</text>
</comment>
<accession>A0ABU7P6C2</accession>
<reference evidence="2 3" key="1">
    <citation type="submission" date="2023-12" db="EMBL/GenBank/DDBJ databases">
        <title>Streptomyces sp. V4-01.</title>
        <authorList>
            <person name="Somphong A."/>
            <person name="Phongsopitanun W."/>
        </authorList>
    </citation>
    <scope>NUCLEOTIDE SEQUENCE [LARGE SCALE GENOMIC DNA]</scope>
    <source>
        <strain evidence="2 3">V4-01</strain>
    </source>
</reference>
<protein>
    <submittedName>
        <fullName evidence="2">Uncharacterized protein</fullName>
    </submittedName>
</protein>
<evidence type="ECO:0000313" key="2">
    <source>
        <dbReference type="EMBL" id="MEE4541350.1"/>
    </source>
</evidence>
<proteinExistence type="predicted"/>
<feature type="region of interest" description="Disordered" evidence="1">
    <location>
        <begin position="88"/>
        <end position="113"/>
    </location>
</feature>
<dbReference type="EMBL" id="JAZEWV010000002">
    <property type="protein sequence ID" value="MEE4541350.1"/>
    <property type="molecule type" value="Genomic_DNA"/>
</dbReference>
<gene>
    <name evidence="2" type="ORF">V2S66_05140</name>
</gene>
<dbReference type="Proteomes" id="UP001344658">
    <property type="component" value="Unassembled WGS sequence"/>
</dbReference>
<keyword evidence="3" id="KW-1185">Reference proteome</keyword>